<dbReference type="EMBL" id="UHBY01000003">
    <property type="protein sequence ID" value="SUL33136.1"/>
    <property type="molecule type" value="Genomic_DNA"/>
</dbReference>
<accession>A0A380EGZ8</accession>
<organism evidence="2 3">
    <name type="scientific">Staphylococcus aureus</name>
    <dbReference type="NCBI Taxonomy" id="1280"/>
    <lineage>
        <taxon>Bacteria</taxon>
        <taxon>Bacillati</taxon>
        <taxon>Bacillota</taxon>
        <taxon>Bacilli</taxon>
        <taxon>Bacillales</taxon>
        <taxon>Staphylococcaceae</taxon>
        <taxon>Staphylococcus</taxon>
    </lineage>
</organism>
<proteinExistence type="predicted"/>
<dbReference type="InterPro" id="IPR037171">
    <property type="entry name" value="NagB/RpiA_transferase-like"/>
</dbReference>
<dbReference type="SUPFAM" id="SSF100950">
    <property type="entry name" value="NagB/RpiA/CoA transferase-like"/>
    <property type="match status" value="1"/>
</dbReference>
<feature type="domain" description="DeoR-like transcriptional repressor C-terminal sensor" evidence="1">
    <location>
        <begin position="1"/>
        <end position="59"/>
    </location>
</feature>
<dbReference type="AlphaFoldDB" id="A0A380EGZ8"/>
<evidence type="ECO:0000259" key="1">
    <source>
        <dbReference type="Pfam" id="PF00455"/>
    </source>
</evidence>
<gene>
    <name evidence="2" type="ORF">NCTC10702_01171</name>
</gene>
<protein>
    <submittedName>
        <fullName evidence="2">Fructose repressor</fullName>
    </submittedName>
</protein>
<dbReference type="Proteomes" id="UP000254116">
    <property type="component" value="Unassembled WGS sequence"/>
</dbReference>
<dbReference type="InterPro" id="IPR014036">
    <property type="entry name" value="DeoR-like_C"/>
</dbReference>
<sequence length="82" mass="9248">MNGLDIELGLTTPDEQEALVKQTAMSLANQSFVLIDHSKFNKVYFARVPLLESTTIITSEKALNQESLKEYQQKYHFIGGTL</sequence>
<name>A0A380EGZ8_STAAU</name>
<evidence type="ECO:0000313" key="3">
    <source>
        <dbReference type="Proteomes" id="UP000254116"/>
    </source>
</evidence>
<evidence type="ECO:0000313" key="2">
    <source>
        <dbReference type="EMBL" id="SUL33136.1"/>
    </source>
</evidence>
<reference evidence="2 3" key="1">
    <citation type="submission" date="2018-06" db="EMBL/GenBank/DDBJ databases">
        <authorList>
            <consortium name="Pathogen Informatics"/>
            <person name="Doyle S."/>
        </authorList>
    </citation>
    <scope>NUCLEOTIDE SEQUENCE [LARGE SCALE GENOMIC DNA]</scope>
    <source>
        <strain evidence="2 3">NCTC10702</strain>
    </source>
</reference>
<dbReference type="Pfam" id="PF00455">
    <property type="entry name" value="DeoRC"/>
    <property type="match status" value="1"/>
</dbReference>